<dbReference type="AlphaFoldDB" id="A0A4U0FLN6"/>
<feature type="region of interest" description="Disordered" evidence="1">
    <location>
        <begin position="141"/>
        <end position="179"/>
    </location>
</feature>
<sequence>MMIRQASSEIINGIRGRMVMDLFRKISETVSKGVSTATEKAQQTVEITRLNSQISSKRKEIEKLYGDIGAAVFNGYLNKDLSLAEPKVIPACEQIAAIRHEIDTLEDRIMMIRNEKECVCGKKVPFDTRFCPSCGHRFPEPSAQAERNAANPEPDQTADADTTDITGNMQEPEPAAASDWSDVGRALPVYRMEEEPFPGERAQDIADACPACGTTVEAGARYCPSCGTPVSS</sequence>
<feature type="domain" description="Zinc-ribbon" evidence="2">
    <location>
        <begin position="209"/>
        <end position="230"/>
    </location>
</feature>
<proteinExistence type="predicted"/>
<dbReference type="Pfam" id="PF13240">
    <property type="entry name" value="Zn_Ribbon_1"/>
    <property type="match status" value="1"/>
</dbReference>
<reference evidence="3 4" key="1">
    <citation type="submission" date="2019-04" db="EMBL/GenBank/DDBJ databases">
        <title>Cohnella sp. nov., isolated from soil.</title>
        <authorList>
            <person name="Kim W."/>
        </authorList>
    </citation>
    <scope>NUCLEOTIDE SEQUENCE [LARGE SCALE GENOMIC DNA]</scope>
    <source>
        <strain evidence="3 4">CAU 1483</strain>
    </source>
</reference>
<comment type="caution">
    <text evidence="3">The sequence shown here is derived from an EMBL/GenBank/DDBJ whole genome shotgun (WGS) entry which is preliminary data.</text>
</comment>
<evidence type="ECO:0000313" key="3">
    <source>
        <dbReference type="EMBL" id="TJY44482.1"/>
    </source>
</evidence>
<dbReference type="Proteomes" id="UP000309673">
    <property type="component" value="Unassembled WGS sequence"/>
</dbReference>
<evidence type="ECO:0000259" key="2">
    <source>
        <dbReference type="Pfam" id="PF13240"/>
    </source>
</evidence>
<name>A0A4U0FLN6_9BACL</name>
<protein>
    <submittedName>
        <fullName evidence="3">Zinc ribbon domain-containing protein</fullName>
    </submittedName>
</protein>
<evidence type="ECO:0000313" key="4">
    <source>
        <dbReference type="Proteomes" id="UP000309673"/>
    </source>
</evidence>
<dbReference type="EMBL" id="SUPK01000001">
    <property type="protein sequence ID" value="TJY44482.1"/>
    <property type="molecule type" value="Genomic_DNA"/>
</dbReference>
<evidence type="ECO:0000256" key="1">
    <source>
        <dbReference type="SAM" id="MobiDB-lite"/>
    </source>
</evidence>
<organism evidence="3 4">
    <name type="scientific">Cohnella pontilimi</name>
    <dbReference type="NCBI Taxonomy" id="2564100"/>
    <lineage>
        <taxon>Bacteria</taxon>
        <taxon>Bacillati</taxon>
        <taxon>Bacillota</taxon>
        <taxon>Bacilli</taxon>
        <taxon>Bacillales</taxon>
        <taxon>Paenibacillaceae</taxon>
        <taxon>Cohnella</taxon>
    </lineage>
</organism>
<accession>A0A4U0FLN6</accession>
<gene>
    <name evidence="3" type="ORF">E5161_03635</name>
</gene>
<dbReference type="InterPro" id="IPR026870">
    <property type="entry name" value="Zinc_ribbon_dom"/>
</dbReference>
<keyword evidence="4" id="KW-1185">Reference proteome</keyword>
<dbReference type="OrthoDB" id="2066200at2"/>